<evidence type="ECO:0000259" key="7">
    <source>
        <dbReference type="PROSITE" id="PS50115"/>
    </source>
</evidence>
<evidence type="ECO:0007829" key="10">
    <source>
        <dbReference type="PeptideAtlas" id="A0A804MRW1"/>
    </source>
</evidence>
<evidence type="ECO:0000313" key="9">
    <source>
        <dbReference type="Proteomes" id="UP000007305"/>
    </source>
</evidence>
<dbReference type="Gramene" id="Zm00001eb106960_T001">
    <property type="protein sequence ID" value="Zm00001eb106960_P001"/>
    <property type="gene ID" value="Zm00001eb106960"/>
</dbReference>
<dbReference type="AlphaFoldDB" id="A0A804MRW1"/>
<evidence type="ECO:0000256" key="2">
    <source>
        <dbReference type="ARBA" id="ARBA00022723"/>
    </source>
</evidence>
<dbReference type="EnsemblPlants" id="Zm00001eb106960_T001">
    <property type="protein sequence ID" value="Zm00001eb106960_P001"/>
    <property type="gene ID" value="Zm00001eb106960"/>
</dbReference>
<dbReference type="GO" id="GO:0008270">
    <property type="term" value="F:zinc ion binding"/>
    <property type="evidence" value="ECO:0007669"/>
    <property type="project" value="UniProtKB-KW"/>
</dbReference>
<evidence type="ECO:0000256" key="1">
    <source>
        <dbReference type="ARBA" id="ARBA00022468"/>
    </source>
</evidence>
<dbReference type="PANTHER" id="PTHR46419:SF2">
    <property type="entry name" value="ADP-RIBOSYLATION FACTOR GTPASE-ACTIVATING PROTEIN AGD5"/>
    <property type="match status" value="1"/>
</dbReference>
<dbReference type="Pfam" id="PF01412">
    <property type="entry name" value="ArfGap"/>
    <property type="match status" value="1"/>
</dbReference>
<keyword evidence="9" id="KW-1185">Reference proteome</keyword>
<evidence type="ECO:0000256" key="3">
    <source>
        <dbReference type="ARBA" id="ARBA00022771"/>
    </source>
</evidence>
<evidence type="ECO:0000256" key="5">
    <source>
        <dbReference type="PROSITE-ProRule" id="PRU00288"/>
    </source>
</evidence>
<proteinExistence type="evidence at protein level"/>
<dbReference type="GO" id="GO:0005096">
    <property type="term" value="F:GTPase activator activity"/>
    <property type="evidence" value="ECO:0007669"/>
    <property type="project" value="UniProtKB-KW"/>
</dbReference>
<reference evidence="8" key="3">
    <citation type="submission" date="2021-05" db="UniProtKB">
        <authorList>
            <consortium name="EnsemblPlants"/>
        </authorList>
    </citation>
    <scope>IDENTIFICATION</scope>
    <source>
        <strain evidence="8">cv. B73</strain>
    </source>
</reference>
<dbReference type="InterPro" id="IPR038508">
    <property type="entry name" value="ArfGAP_dom_sf"/>
</dbReference>
<keyword evidence="10" id="KW-1267">Proteomics identification</keyword>
<dbReference type="InterPro" id="IPR044520">
    <property type="entry name" value="ARF_GAP_AGD5/15"/>
</dbReference>
<dbReference type="CDD" id="cd08204">
    <property type="entry name" value="ArfGap"/>
    <property type="match status" value="1"/>
</dbReference>
<gene>
    <name evidence="8" type="primary">LOC100193084</name>
</gene>
<keyword evidence="3 5" id="KW-0863">Zinc-finger</keyword>
<reference evidence="9" key="1">
    <citation type="submission" date="2015-12" db="EMBL/GenBank/DDBJ databases">
        <title>Update maize B73 reference genome by single molecule sequencing technologies.</title>
        <authorList>
            <consortium name="Maize Genome Sequencing Project"/>
            <person name="Ware D."/>
        </authorList>
    </citation>
    <scope>NUCLEOTIDE SEQUENCE [LARGE SCALE GENOMIC DNA]</scope>
    <source>
        <strain evidence="9">cv. B73</strain>
    </source>
</reference>
<feature type="compositionally biased region" description="Pro residues" evidence="6">
    <location>
        <begin position="183"/>
        <end position="202"/>
    </location>
</feature>
<feature type="domain" description="Arf-GAP" evidence="7">
    <location>
        <begin position="16"/>
        <end position="130"/>
    </location>
</feature>
<dbReference type="Proteomes" id="UP000007305">
    <property type="component" value="Chromosome 2"/>
</dbReference>
<dbReference type="SMART" id="SM00105">
    <property type="entry name" value="ArfGap"/>
    <property type="match status" value="1"/>
</dbReference>
<evidence type="ECO:0000256" key="6">
    <source>
        <dbReference type="SAM" id="MobiDB-lite"/>
    </source>
</evidence>
<keyword evidence="1" id="KW-0343">GTPase activation</keyword>
<dbReference type="SUPFAM" id="SSF57863">
    <property type="entry name" value="ArfGap/RecO-like zinc finger"/>
    <property type="match status" value="1"/>
</dbReference>
<dbReference type="InterPro" id="IPR001164">
    <property type="entry name" value="ArfGAP_dom"/>
</dbReference>
<name>A0A804MRW1_MAIZE</name>
<feature type="region of interest" description="Disordered" evidence="6">
    <location>
        <begin position="124"/>
        <end position="227"/>
    </location>
</feature>
<keyword evidence="4" id="KW-0862">Zinc</keyword>
<dbReference type="PANTHER" id="PTHR46419">
    <property type="entry name" value="ADP-RIBOSYLATION FACTOR GTPASE-ACTIVATING PROTEIN AGD5"/>
    <property type="match status" value="1"/>
</dbReference>
<dbReference type="InterPro" id="IPR037278">
    <property type="entry name" value="ARFGAP/RecO"/>
</dbReference>
<sequence length="418" mass="45479">MNEKASVSKELNAKHKKILEGLLRLPENRECADCKSKGPRWASVNLGIFICMTCSGIHRSLGVHISKVRSATLDTWLPEQVAFIQSMGNEKANSHWEAELPPNYDRVGIENFIRAKYEDKRWVPRNGTLRPSSGVRDDKSQESPASANRSGHHRSSFEQNRASPALPSKVAPVASRIPSQASPQPPKVEPPVPKVVSPPQPQKSPAKVEATPPKVEKPSVAPPPKVDYATDLFNMLSMDGTTEKESESSPNDDNAWDGFQSAQPVPSSEEKDSAKPAESMTQSTPGIEDLFKDSPVVSLSSAPAVSQVNAKNDIMSLFEKSNMASPFAVQQQQLAFMSQQQALLMAALKAGNSPQIVPGNANQLNTNVSNPPLGTLPFQNWTNLGYQNPGLTLAAAQNGATKVKRLYMYIFFGTIISE</sequence>
<dbReference type="PROSITE" id="PS50115">
    <property type="entry name" value="ARFGAP"/>
    <property type="match status" value="1"/>
</dbReference>
<dbReference type="FunFam" id="1.10.220.150:FF:000009">
    <property type="entry name" value="stromal membrane-associated protein 1 isoform X1"/>
    <property type="match status" value="1"/>
</dbReference>
<reference evidence="8" key="2">
    <citation type="submission" date="2019-07" db="EMBL/GenBank/DDBJ databases">
        <authorList>
            <person name="Seetharam A."/>
            <person name="Woodhouse M."/>
            <person name="Cannon E."/>
        </authorList>
    </citation>
    <scope>NUCLEOTIDE SEQUENCE [LARGE SCALE GENOMIC DNA]</scope>
    <source>
        <strain evidence="8">cv. B73</strain>
    </source>
</reference>
<keyword evidence="2" id="KW-0479">Metal-binding</keyword>
<accession>A0A804MRW1</accession>
<dbReference type="PRINTS" id="PR00405">
    <property type="entry name" value="REVINTRACTNG"/>
</dbReference>
<organism evidence="8 9">
    <name type="scientific">Zea mays</name>
    <name type="common">Maize</name>
    <dbReference type="NCBI Taxonomy" id="4577"/>
    <lineage>
        <taxon>Eukaryota</taxon>
        <taxon>Viridiplantae</taxon>
        <taxon>Streptophyta</taxon>
        <taxon>Embryophyta</taxon>
        <taxon>Tracheophyta</taxon>
        <taxon>Spermatophyta</taxon>
        <taxon>Magnoliopsida</taxon>
        <taxon>Liliopsida</taxon>
        <taxon>Poales</taxon>
        <taxon>Poaceae</taxon>
        <taxon>PACMAD clade</taxon>
        <taxon>Panicoideae</taxon>
        <taxon>Andropogonodae</taxon>
        <taxon>Andropogoneae</taxon>
        <taxon>Tripsacinae</taxon>
        <taxon>Zea</taxon>
    </lineage>
</organism>
<evidence type="ECO:0000256" key="4">
    <source>
        <dbReference type="ARBA" id="ARBA00022833"/>
    </source>
</evidence>
<dbReference type="Gene3D" id="1.10.220.150">
    <property type="entry name" value="Arf GTPase activating protein"/>
    <property type="match status" value="1"/>
</dbReference>
<evidence type="ECO:0000313" key="8">
    <source>
        <dbReference type="EnsemblPlants" id="Zm00001eb106960_P001"/>
    </source>
</evidence>
<protein>
    <recommendedName>
        <fullName evidence="7">Arf-GAP domain-containing protein</fullName>
    </recommendedName>
</protein>
<feature type="region of interest" description="Disordered" evidence="6">
    <location>
        <begin position="240"/>
        <end position="289"/>
    </location>
</feature>